<dbReference type="Proteomes" id="UP000315783">
    <property type="component" value="Unassembled WGS sequence"/>
</dbReference>
<proteinExistence type="predicted"/>
<dbReference type="EMBL" id="SPUK01000015">
    <property type="protein sequence ID" value="TQV92394.1"/>
    <property type="molecule type" value="Genomic_DNA"/>
</dbReference>
<evidence type="ECO:0000256" key="1">
    <source>
        <dbReference type="SAM" id="MobiDB-lite"/>
    </source>
</evidence>
<feature type="compositionally biased region" description="Basic and acidic residues" evidence="1">
    <location>
        <begin position="249"/>
        <end position="258"/>
    </location>
</feature>
<dbReference type="AlphaFoldDB" id="A0A545USE8"/>
<dbReference type="OrthoDB" id="5278722at2759"/>
<organism evidence="2 3">
    <name type="scientific">Cordyceps javanica</name>
    <dbReference type="NCBI Taxonomy" id="43265"/>
    <lineage>
        <taxon>Eukaryota</taxon>
        <taxon>Fungi</taxon>
        <taxon>Dikarya</taxon>
        <taxon>Ascomycota</taxon>
        <taxon>Pezizomycotina</taxon>
        <taxon>Sordariomycetes</taxon>
        <taxon>Hypocreomycetidae</taxon>
        <taxon>Hypocreales</taxon>
        <taxon>Cordycipitaceae</taxon>
        <taxon>Cordyceps</taxon>
    </lineage>
</organism>
<feature type="region of interest" description="Disordered" evidence="1">
    <location>
        <begin position="245"/>
        <end position="267"/>
    </location>
</feature>
<evidence type="ECO:0000313" key="3">
    <source>
        <dbReference type="Proteomes" id="UP000315783"/>
    </source>
</evidence>
<evidence type="ECO:0000313" key="2">
    <source>
        <dbReference type="EMBL" id="TQV92394.1"/>
    </source>
</evidence>
<accession>A0A545USE8</accession>
<comment type="caution">
    <text evidence="2">The sequence shown here is derived from an EMBL/GenBank/DDBJ whole genome shotgun (WGS) entry which is preliminary data.</text>
</comment>
<sequence>MGSAVSSSDSSRSSWTLQLCKALGCTSYRSLVPPANAPPALTSNHLYQTSIDEFLLSVEGADLLESPASDYEFIRSQYPIPTTPDLTAQVRKFLSIPPERTRSRSTIWVFTFGTWEVWNLAALPTVTANDLLDSMVEHIFQQAELLYLKALNPRSIAFSNFWADMDPSDMQALMAPSAPQKIDERALETFRILIPKLFDMTLAPVWHTRPVPPYPHTRAEHMRNAMALTQRWNEQVERRMVQWRNKARSKPDGVENEHVLNTSDMPTSESAIEEFVATLPEGMLPQGEEMPNLAFAPYPKRMGSQLSSTVAGMTELMMNVDMRRSGARDSSGDGAVAANASLLFTNAREPCFASTIDMPGLQGQRDRIACDAVDEYLFHDVSTMSQRAVDDVASRTAKHVLDTLFPPVRR</sequence>
<reference evidence="2 3" key="1">
    <citation type="journal article" date="2019" name="Appl. Microbiol. Biotechnol.">
        <title>Genome sequence of Isaria javanica and comparative genome analysis insights into family S53 peptidase evolution in fungal entomopathogens.</title>
        <authorList>
            <person name="Lin R."/>
            <person name="Zhang X."/>
            <person name="Xin B."/>
            <person name="Zou M."/>
            <person name="Gao Y."/>
            <person name="Qin F."/>
            <person name="Hu Q."/>
            <person name="Xie B."/>
            <person name="Cheng X."/>
        </authorList>
    </citation>
    <scope>NUCLEOTIDE SEQUENCE [LARGE SCALE GENOMIC DNA]</scope>
    <source>
        <strain evidence="2 3">IJ1G</strain>
    </source>
</reference>
<name>A0A545USE8_9HYPO</name>
<dbReference type="STRING" id="43265.A0A545USE8"/>
<keyword evidence="3" id="KW-1185">Reference proteome</keyword>
<protein>
    <submittedName>
        <fullName evidence="2">Uncharacterized protein</fullName>
    </submittedName>
</protein>
<gene>
    <name evidence="2" type="ORF">IF1G_08912</name>
</gene>